<feature type="compositionally biased region" description="Low complexity" evidence="2">
    <location>
        <begin position="22"/>
        <end position="36"/>
    </location>
</feature>
<feature type="coiled-coil region" evidence="1">
    <location>
        <begin position="486"/>
        <end position="513"/>
    </location>
</feature>
<reference evidence="3 4" key="1">
    <citation type="submission" date="2016-10" db="EMBL/GenBank/DDBJ databases">
        <authorList>
            <person name="Varghese N."/>
            <person name="Submissions S."/>
        </authorList>
    </citation>
    <scope>NUCLEOTIDE SEQUENCE [LARGE SCALE GENOMIC DNA]</scope>
    <source>
        <strain evidence="3 4">DSM 17997</strain>
    </source>
</reference>
<protein>
    <submittedName>
        <fullName evidence="3">Uncharacterized protein</fullName>
    </submittedName>
</protein>
<dbReference type="Proteomes" id="UP000199663">
    <property type="component" value="Unassembled WGS sequence"/>
</dbReference>
<keyword evidence="4" id="KW-1185">Reference proteome</keyword>
<evidence type="ECO:0000313" key="4">
    <source>
        <dbReference type="Proteomes" id="UP000199663"/>
    </source>
</evidence>
<feature type="region of interest" description="Disordered" evidence="2">
    <location>
        <begin position="1"/>
        <end position="41"/>
    </location>
</feature>
<proteinExistence type="predicted"/>
<dbReference type="EMBL" id="FNQC01000001">
    <property type="protein sequence ID" value="SDY55367.1"/>
    <property type="molecule type" value="Genomic_DNA"/>
</dbReference>
<sequence>MKAKTNPIAESKNKSSQAGPVSSPGFSSSSSQISISDNREQTVAQKEFLGMATHRKYSTNPIFNVSVEAKNPPLQKTGFPLPKSAQSPIQLKRKEVLVTGLSHLVKIEGHTIYGGEEKEEVYQGQQLEIGSKKILSRRGPNQEEFSAEDKDGPHHYPWYKVYSLDGKNISKKELYVREDVFVHATPEKGEHRIDKVKDTVDAITAVPATFIGNEGITGLADVLNDKTIHTRTSGGPNATESGKAHAANMGIVGDGITGLSGLLGMAKGFKDLGDPEAKLADIIEAALTIEQGAMKTGEAVSKLVHTASKSTSPTDASRFGSAFEGFGSAFSGIKEGFEGMRVLVNLINKHQDYSTEEKAKASGEIALHALESGKSIVLTVKAFIELVDTGGASGQLMAAVPGLDIAISAGKMIMQGYYLAISNSNRNSMNIRRNEISGNSPERKAKLKQASEFYRVMDARIANKKEVIKEDKKRKGNFEANTAKRFFAENRKKQELESRIKKLNKEISILEKEEFEGVGREEVAEFTLATELKDANKKRVIRQGIHLATEMAKIAGSIATLTGMGAAAGAGIKGAAAAVDLALPATRMAKQAGRDRAARKIAKGKLEEEKGVFKFDQSKSTAAKTDFRTKQVKHFMRLAVGLAYKDPQKEQKDFEDVLLYIKASGVSKRKLFRNNGNPQEQIKLLLEAITTREFI</sequence>
<organism evidence="3 4">
    <name type="scientific">Rhodonellum ikkaensis</name>
    <dbReference type="NCBI Taxonomy" id="336829"/>
    <lineage>
        <taxon>Bacteria</taxon>
        <taxon>Pseudomonadati</taxon>
        <taxon>Bacteroidota</taxon>
        <taxon>Cytophagia</taxon>
        <taxon>Cytophagales</taxon>
        <taxon>Cytophagaceae</taxon>
        <taxon>Rhodonellum</taxon>
    </lineage>
</organism>
<keyword evidence="1" id="KW-0175">Coiled coil</keyword>
<evidence type="ECO:0000256" key="2">
    <source>
        <dbReference type="SAM" id="MobiDB-lite"/>
    </source>
</evidence>
<dbReference type="RefSeq" id="WP_019596346.1">
    <property type="nucleotide sequence ID" value="NZ_FNQC01000001.1"/>
</dbReference>
<accession>A0A1H3KT46</accession>
<evidence type="ECO:0000313" key="3">
    <source>
        <dbReference type="EMBL" id="SDY55367.1"/>
    </source>
</evidence>
<name>A0A1H3KT46_9BACT</name>
<evidence type="ECO:0000256" key="1">
    <source>
        <dbReference type="SAM" id="Coils"/>
    </source>
</evidence>
<comment type="caution">
    <text evidence="3">The sequence shown here is derived from an EMBL/GenBank/DDBJ whole genome shotgun (WGS) entry which is preliminary data.</text>
</comment>
<gene>
    <name evidence="3" type="ORF">SAMN05444412_101515</name>
</gene>